<dbReference type="InterPro" id="IPR019932">
    <property type="entry name" value="CHP03543"/>
</dbReference>
<dbReference type="EMBL" id="RKMF01000012">
    <property type="protein sequence ID" value="ROZ62453.1"/>
    <property type="molecule type" value="Genomic_DNA"/>
</dbReference>
<evidence type="ECO:0000313" key="2">
    <source>
        <dbReference type="EMBL" id="ROZ62453.1"/>
    </source>
</evidence>
<dbReference type="RefSeq" id="WP_123825613.1">
    <property type="nucleotide sequence ID" value="NZ_RKMF01000012.1"/>
</dbReference>
<accession>A0A3N3ZVL0</accession>
<dbReference type="Proteomes" id="UP000270616">
    <property type="component" value="Unassembled WGS sequence"/>
</dbReference>
<gene>
    <name evidence="2" type="ORF">EDL96_09690</name>
</gene>
<dbReference type="InterPro" id="IPR019933">
    <property type="entry name" value="DivIVA_domain"/>
</dbReference>
<reference evidence="2 3" key="1">
    <citation type="submission" date="2018-10" db="EMBL/GenBank/DDBJ databases">
        <title>Kocuria sp. M5W7-7, whole genome shotgun sequence.</title>
        <authorList>
            <person name="Tuo L."/>
        </authorList>
    </citation>
    <scope>NUCLEOTIDE SEQUENCE [LARGE SCALE GENOMIC DNA]</scope>
    <source>
        <strain evidence="2 3">M5W7-7</strain>
    </source>
</reference>
<dbReference type="AlphaFoldDB" id="A0A3N3ZVL0"/>
<evidence type="ECO:0000313" key="3">
    <source>
        <dbReference type="Proteomes" id="UP000270616"/>
    </source>
</evidence>
<name>A0A3N3ZVL0_9MICC</name>
<dbReference type="Gene3D" id="6.10.250.660">
    <property type="match status" value="1"/>
</dbReference>
<feature type="region of interest" description="Disordered" evidence="1">
    <location>
        <begin position="1"/>
        <end position="20"/>
    </location>
</feature>
<organism evidence="2 3">
    <name type="scientific">Kocuria soli</name>
    <dbReference type="NCBI Taxonomy" id="2485125"/>
    <lineage>
        <taxon>Bacteria</taxon>
        <taxon>Bacillati</taxon>
        <taxon>Actinomycetota</taxon>
        <taxon>Actinomycetes</taxon>
        <taxon>Micrococcales</taxon>
        <taxon>Micrococcaceae</taxon>
        <taxon>Kocuria</taxon>
    </lineage>
</organism>
<evidence type="ECO:0000256" key="1">
    <source>
        <dbReference type="SAM" id="MobiDB-lite"/>
    </source>
</evidence>
<comment type="caution">
    <text evidence="2">The sequence shown here is derived from an EMBL/GenBank/DDBJ whole genome shotgun (WGS) entry which is preliminary data.</text>
</comment>
<dbReference type="NCBIfam" id="TIGR03544">
    <property type="entry name" value="DivI1A_domain"/>
    <property type="match status" value="1"/>
</dbReference>
<keyword evidence="3" id="KW-1185">Reference proteome</keyword>
<protein>
    <submittedName>
        <fullName evidence="2">DivIVA domain-containing protein</fullName>
    </submittedName>
</protein>
<sequence>MTSRDDAAAAPNRFARTEGRTWGYDPKAVDAFFDRVEATLQGQPSGEIPDDAVRAQDVRDVAFGRAHGGYDPSEVDPALDRAEDDLVEREGQQFLRQHGREAWEERITELTDLVFGRLQRSDGERFRTPAGASTRGYARADVDALCHEIVEDLSRHETVDPDRIRTAVFGPAVGADSYEEQQVDAFLDRTVELLLTLR</sequence>
<proteinExistence type="predicted"/>
<dbReference type="OrthoDB" id="3480096at2"/>
<dbReference type="NCBIfam" id="TIGR03543">
    <property type="entry name" value="divI1A_rptt_fam"/>
    <property type="match status" value="1"/>
</dbReference>